<keyword evidence="5" id="KW-0564">Palmitate</keyword>
<dbReference type="InterPro" id="IPR012556">
    <property type="entry name" value="Entericidin"/>
</dbReference>
<keyword evidence="3" id="KW-0732">Signal</keyword>
<sequence length="44" mass="4602">MKRTLATLLLIIVTLVSISGCNTIRGAGEDIERGGEAIQRSASS</sequence>
<dbReference type="Pfam" id="PF08085">
    <property type="entry name" value="Entericidin"/>
    <property type="match status" value="1"/>
</dbReference>
<evidence type="ECO:0000256" key="6">
    <source>
        <dbReference type="ARBA" id="ARBA00023288"/>
    </source>
</evidence>
<organism evidence="7 8">
    <name type="scientific">Halomonas qinghailakensis</name>
    <dbReference type="NCBI Taxonomy" id="2937790"/>
    <lineage>
        <taxon>Bacteria</taxon>
        <taxon>Pseudomonadati</taxon>
        <taxon>Pseudomonadota</taxon>
        <taxon>Gammaproteobacteria</taxon>
        <taxon>Oceanospirillales</taxon>
        <taxon>Halomonadaceae</taxon>
        <taxon>Halomonas</taxon>
    </lineage>
</organism>
<evidence type="ECO:0000313" key="8">
    <source>
        <dbReference type="Proteomes" id="UP001164935"/>
    </source>
</evidence>
<gene>
    <name evidence="7" type="ORF">M0220_06445</name>
</gene>
<dbReference type="EMBL" id="CP096973">
    <property type="protein sequence ID" value="UYO75783.1"/>
    <property type="molecule type" value="Genomic_DNA"/>
</dbReference>
<accession>A0AA46TSJ8</accession>
<dbReference type="AlphaFoldDB" id="A0AA46TSJ8"/>
<keyword evidence="8" id="KW-1185">Reference proteome</keyword>
<name>A0AA46TSJ8_9GAMM</name>
<proteinExistence type="inferred from homology"/>
<comment type="similarity">
    <text evidence="1">Belongs to the EcnA/EcnB lipoprotein family.</text>
</comment>
<evidence type="ECO:0000256" key="1">
    <source>
        <dbReference type="ARBA" id="ARBA00010296"/>
    </source>
</evidence>
<evidence type="ECO:0000313" key="7">
    <source>
        <dbReference type="EMBL" id="UYO75783.1"/>
    </source>
</evidence>
<protein>
    <submittedName>
        <fullName evidence="7">Entericidin A/B family lipoprotein</fullName>
    </submittedName>
</protein>
<dbReference type="KEGG" id="hqn:M0220_06445"/>
<keyword evidence="2" id="KW-1003">Cell membrane</keyword>
<dbReference type="GO" id="GO:0016020">
    <property type="term" value="C:membrane"/>
    <property type="evidence" value="ECO:0007669"/>
    <property type="project" value="InterPro"/>
</dbReference>
<evidence type="ECO:0000256" key="5">
    <source>
        <dbReference type="ARBA" id="ARBA00023139"/>
    </source>
</evidence>
<dbReference type="RefSeq" id="WP_264018985.1">
    <property type="nucleotide sequence ID" value="NZ_CP096973.1"/>
</dbReference>
<evidence type="ECO:0000256" key="4">
    <source>
        <dbReference type="ARBA" id="ARBA00023136"/>
    </source>
</evidence>
<keyword evidence="4" id="KW-0472">Membrane</keyword>
<dbReference type="PROSITE" id="PS51257">
    <property type="entry name" value="PROKAR_LIPOPROTEIN"/>
    <property type="match status" value="1"/>
</dbReference>
<keyword evidence="6 7" id="KW-0449">Lipoprotein</keyword>
<dbReference type="Proteomes" id="UP001164935">
    <property type="component" value="Chromosome"/>
</dbReference>
<dbReference type="GO" id="GO:0009636">
    <property type="term" value="P:response to toxic substance"/>
    <property type="evidence" value="ECO:0007669"/>
    <property type="project" value="InterPro"/>
</dbReference>
<evidence type="ECO:0000256" key="2">
    <source>
        <dbReference type="ARBA" id="ARBA00022475"/>
    </source>
</evidence>
<evidence type="ECO:0000256" key="3">
    <source>
        <dbReference type="ARBA" id="ARBA00022729"/>
    </source>
</evidence>
<reference evidence="7" key="1">
    <citation type="submission" date="2022-05" db="EMBL/GenBank/DDBJ databases">
        <title>Complete sequence of a novel PHA-producing Halomonas strain.</title>
        <authorList>
            <person name="Zheng Z."/>
        </authorList>
    </citation>
    <scope>NUCLEOTIDE SEQUENCE</scope>
    <source>
        <strain evidence="7">ZZQ-149</strain>
    </source>
</reference>